<keyword evidence="8" id="KW-1185">Reference proteome</keyword>
<evidence type="ECO:0000313" key="8">
    <source>
        <dbReference type="Proteomes" id="UP001566132"/>
    </source>
</evidence>
<gene>
    <name evidence="7" type="ORF">ABEB36_014613</name>
</gene>
<dbReference type="InterPro" id="IPR038441">
    <property type="entry name" value="THAP_Znf_sf"/>
</dbReference>
<dbReference type="PANTHER" id="PTHR46927:SF3">
    <property type="entry name" value="THAP-TYPE DOMAIN-CONTAINING PROTEIN"/>
    <property type="match status" value="1"/>
</dbReference>
<keyword evidence="3" id="KW-0862">Zinc</keyword>
<dbReference type="SUPFAM" id="SSF57716">
    <property type="entry name" value="Glucocorticoid receptor-like (DNA-binding domain)"/>
    <property type="match status" value="1"/>
</dbReference>
<evidence type="ECO:0000313" key="7">
    <source>
        <dbReference type="EMBL" id="KAL1488817.1"/>
    </source>
</evidence>
<dbReference type="Gene3D" id="6.20.210.20">
    <property type="entry name" value="THAP domain"/>
    <property type="match status" value="1"/>
</dbReference>
<evidence type="ECO:0000256" key="1">
    <source>
        <dbReference type="ARBA" id="ARBA00022723"/>
    </source>
</evidence>
<accession>A0ABD1E2B7</accession>
<organism evidence="7 8">
    <name type="scientific">Hypothenemus hampei</name>
    <name type="common">Coffee berry borer</name>
    <dbReference type="NCBI Taxonomy" id="57062"/>
    <lineage>
        <taxon>Eukaryota</taxon>
        <taxon>Metazoa</taxon>
        <taxon>Ecdysozoa</taxon>
        <taxon>Arthropoda</taxon>
        <taxon>Hexapoda</taxon>
        <taxon>Insecta</taxon>
        <taxon>Pterygota</taxon>
        <taxon>Neoptera</taxon>
        <taxon>Endopterygota</taxon>
        <taxon>Coleoptera</taxon>
        <taxon>Polyphaga</taxon>
        <taxon>Cucujiformia</taxon>
        <taxon>Curculionidae</taxon>
        <taxon>Scolytinae</taxon>
        <taxon>Hypothenemus</taxon>
    </lineage>
</organism>
<evidence type="ECO:0000256" key="4">
    <source>
        <dbReference type="ARBA" id="ARBA00023125"/>
    </source>
</evidence>
<sequence length="224" mass="26131">MVRSCALCKNYFEVGCNISFYKLPKNEHTQKLWIDLMPESKKQRQFRYLYICSVHFDNNAYETLSHMNSRKLLKPDAIPTLFLPVENRFLQPISPKNSVNRNNSIVPINTSCKDSHMDLDERNTNNSMLAEESNSIVPINTFCRNSNIDLDERNTKDVIVQVIPNELYPSDMEKCLRSENKLLKRKLIRRNKQITSMKQLIEAIKLKGYYCEGSTSIRWSEEAG</sequence>
<keyword evidence="1" id="KW-0479">Metal-binding</keyword>
<name>A0ABD1E2B7_HYPHA</name>
<evidence type="ECO:0000256" key="5">
    <source>
        <dbReference type="PROSITE-ProRule" id="PRU00309"/>
    </source>
</evidence>
<dbReference type="PROSITE" id="PS50950">
    <property type="entry name" value="ZF_THAP"/>
    <property type="match status" value="1"/>
</dbReference>
<dbReference type="Proteomes" id="UP001566132">
    <property type="component" value="Unassembled WGS sequence"/>
</dbReference>
<dbReference type="EMBL" id="JBDJPC010000013">
    <property type="protein sequence ID" value="KAL1488817.1"/>
    <property type="molecule type" value="Genomic_DNA"/>
</dbReference>
<dbReference type="GO" id="GO:0003677">
    <property type="term" value="F:DNA binding"/>
    <property type="evidence" value="ECO:0007669"/>
    <property type="project" value="UniProtKB-UniRule"/>
</dbReference>
<dbReference type="SMART" id="SM00692">
    <property type="entry name" value="DM3"/>
    <property type="match status" value="1"/>
</dbReference>
<dbReference type="AlphaFoldDB" id="A0ABD1E2B7"/>
<dbReference type="Pfam" id="PF05485">
    <property type="entry name" value="THAP"/>
    <property type="match status" value="1"/>
</dbReference>
<dbReference type="GO" id="GO:0008270">
    <property type="term" value="F:zinc ion binding"/>
    <property type="evidence" value="ECO:0007669"/>
    <property type="project" value="UniProtKB-KW"/>
</dbReference>
<evidence type="ECO:0000259" key="6">
    <source>
        <dbReference type="PROSITE" id="PS50950"/>
    </source>
</evidence>
<dbReference type="SMART" id="SM00980">
    <property type="entry name" value="THAP"/>
    <property type="match status" value="1"/>
</dbReference>
<dbReference type="PANTHER" id="PTHR46927">
    <property type="entry name" value="AGAP005574-PA"/>
    <property type="match status" value="1"/>
</dbReference>
<dbReference type="InterPro" id="IPR052224">
    <property type="entry name" value="THAP_domain_protein"/>
</dbReference>
<proteinExistence type="predicted"/>
<evidence type="ECO:0000256" key="3">
    <source>
        <dbReference type="ARBA" id="ARBA00022833"/>
    </source>
</evidence>
<evidence type="ECO:0000256" key="2">
    <source>
        <dbReference type="ARBA" id="ARBA00022771"/>
    </source>
</evidence>
<keyword evidence="2 5" id="KW-0863">Zinc-finger</keyword>
<comment type="caution">
    <text evidence="7">The sequence shown here is derived from an EMBL/GenBank/DDBJ whole genome shotgun (WGS) entry which is preliminary data.</text>
</comment>
<protein>
    <recommendedName>
        <fullName evidence="6">THAP-type domain-containing protein</fullName>
    </recommendedName>
</protein>
<dbReference type="InterPro" id="IPR006612">
    <property type="entry name" value="THAP_Znf"/>
</dbReference>
<feature type="domain" description="THAP-type" evidence="6">
    <location>
        <begin position="1"/>
        <end position="82"/>
    </location>
</feature>
<keyword evidence="4 5" id="KW-0238">DNA-binding</keyword>
<reference evidence="7 8" key="1">
    <citation type="submission" date="2024-05" db="EMBL/GenBank/DDBJ databases">
        <title>Genetic variation in Jamaican populations of the coffee berry borer (Hypothenemus hampei).</title>
        <authorList>
            <person name="Errbii M."/>
            <person name="Myrie A."/>
        </authorList>
    </citation>
    <scope>NUCLEOTIDE SEQUENCE [LARGE SCALE GENOMIC DNA]</scope>
    <source>
        <strain evidence="7">JA-Hopewell-2020-01-JO</strain>
        <tissue evidence="7">Whole body</tissue>
    </source>
</reference>